<proteinExistence type="predicted"/>
<reference evidence="2" key="1">
    <citation type="submission" date="2021-01" db="EMBL/GenBank/DDBJ databases">
        <authorList>
            <person name="Corre E."/>
            <person name="Pelletier E."/>
            <person name="Niang G."/>
            <person name="Scheremetjew M."/>
            <person name="Finn R."/>
            <person name="Kale V."/>
            <person name="Holt S."/>
            <person name="Cochrane G."/>
            <person name="Meng A."/>
            <person name="Brown T."/>
            <person name="Cohen L."/>
        </authorList>
    </citation>
    <scope>NUCLEOTIDE SEQUENCE</scope>
    <source>
        <strain evidence="2">10249 10 AB</strain>
    </source>
</reference>
<feature type="compositionally biased region" description="Basic residues" evidence="1">
    <location>
        <begin position="302"/>
        <end position="311"/>
    </location>
</feature>
<dbReference type="EMBL" id="HBIX01015959">
    <property type="protein sequence ID" value="CAE0718824.1"/>
    <property type="molecule type" value="Transcribed_RNA"/>
</dbReference>
<protein>
    <submittedName>
        <fullName evidence="2">Uncharacterized protein</fullName>
    </submittedName>
</protein>
<feature type="compositionally biased region" description="Polar residues" evidence="1">
    <location>
        <begin position="588"/>
        <end position="599"/>
    </location>
</feature>
<dbReference type="PANTHER" id="PTHR24121">
    <property type="entry name" value="NO MECHANORECEPTOR POTENTIAL C, ISOFORM D-RELATED"/>
    <property type="match status" value="1"/>
</dbReference>
<dbReference type="PANTHER" id="PTHR24121:SF23">
    <property type="entry name" value="NO MECHANORECEPTOR POTENTIAL C, ISOFORM H"/>
    <property type="match status" value="1"/>
</dbReference>
<feature type="region of interest" description="Disordered" evidence="1">
    <location>
        <begin position="288"/>
        <end position="311"/>
    </location>
</feature>
<gene>
    <name evidence="2" type="ORF">PAUS00366_LOCUS11578</name>
</gene>
<dbReference type="InterPro" id="IPR036770">
    <property type="entry name" value="Ankyrin_rpt-contain_sf"/>
</dbReference>
<feature type="compositionally biased region" description="Basic and acidic residues" evidence="1">
    <location>
        <begin position="629"/>
        <end position="641"/>
    </location>
</feature>
<name>A0A7S4EK50_9STRA</name>
<evidence type="ECO:0000256" key="1">
    <source>
        <dbReference type="SAM" id="MobiDB-lite"/>
    </source>
</evidence>
<feature type="region of interest" description="Disordered" evidence="1">
    <location>
        <begin position="588"/>
        <end position="663"/>
    </location>
</feature>
<dbReference type="AlphaFoldDB" id="A0A7S4EK50"/>
<sequence>MQCNRMHHTTSSSDGSRGSWKIGDSCWGDFAASTTRTVPINTNANTALVVPSNNGGTATPSSPILPAAIVSPSTSLSLLPSRVARSSTSTSTSDTTLSNENNNAAVAIAPPDSVVSSSSPPFPDFAGSAAISPSFLPTSSTTTTIATEANRKCNGDSDSGDDKRSSVCRREWKTGDWCWLKEEREQVVNEEQEESAVEHVNANAKEEQEVVVSSCPTEMVIPSPKPVPIHGTRTKRNCRTPRIGGRRVKRKTAATISGSTGTNDDTSDEDCYNQNITEGCEEDHALVGNANDFSDSETKQGPKTKKTKKKPCQVINDKRWEEMYLITPTREEMTAVFLMCRGNQWNSVLNSIRSNRLIQTTNITTDNNFPTTVIHQAIRSKGDINKRAIVIKEILQVTPHAAYMKNGLGSLPLHVICQRNVKMNSATKETLIRDLINAYSESLTVQGGVGKRTPLHIIFTDYVSAAVPELMIHYGREACFMRDKNGFLPAHVACSRHCSLEKLKMLLDVNPGSLFEKTKDGKTPLGLAKLKATKSHPNYALITDIERRVKIASLGVSASVATMGHFDAGFDLIPDLGSFNQSSASFDSITESATGSGSPRSHESKPKRKIKQEDTSSNEGSKKKSKQNASRDEASQKKFQQEDSDPANLLLHFSRHTDNVAQV</sequence>
<evidence type="ECO:0000313" key="2">
    <source>
        <dbReference type="EMBL" id="CAE0718824.1"/>
    </source>
</evidence>
<feature type="compositionally biased region" description="Polar residues" evidence="1">
    <location>
        <begin position="254"/>
        <end position="264"/>
    </location>
</feature>
<accession>A0A7S4EK50</accession>
<feature type="region of interest" description="Disordered" evidence="1">
    <location>
        <begin position="246"/>
        <end position="270"/>
    </location>
</feature>
<dbReference type="Gene3D" id="1.25.40.20">
    <property type="entry name" value="Ankyrin repeat-containing domain"/>
    <property type="match status" value="1"/>
</dbReference>
<organism evidence="2">
    <name type="scientific">Pseudo-nitzschia australis</name>
    <dbReference type="NCBI Taxonomy" id="44445"/>
    <lineage>
        <taxon>Eukaryota</taxon>
        <taxon>Sar</taxon>
        <taxon>Stramenopiles</taxon>
        <taxon>Ochrophyta</taxon>
        <taxon>Bacillariophyta</taxon>
        <taxon>Bacillariophyceae</taxon>
        <taxon>Bacillariophycidae</taxon>
        <taxon>Bacillariales</taxon>
        <taxon>Bacillariaceae</taxon>
        <taxon>Pseudo-nitzschia</taxon>
    </lineage>
</organism>
<dbReference type="SUPFAM" id="SSF48403">
    <property type="entry name" value="Ankyrin repeat"/>
    <property type="match status" value="1"/>
</dbReference>